<evidence type="ECO:0000256" key="1">
    <source>
        <dbReference type="ARBA" id="ARBA00006328"/>
    </source>
</evidence>
<sequence length="291" mass="30461">MTDEDGRERGARTILVTGATGRQGGAVVRHLLHDGWQVRALTRDPTSTAARDLAAAGARVHGGDLDDPTSLLTAADGVHGVFSVQTGALGAPPVPFEAEVRRGIAVAQAAVSAAHLVYASVAGADGAAGVPAFEAKLRIEEHIHRAGLPATVLRPVSFMENYLGTGAIATPFVPDVPEQLIAVDDIGAFAALAFAAPRTYLGQTLTIAGDAVTPPDIAATFTEVTGRDTPYIPIPLNELPHDTATAVDYLNRRGGYGADLHLARTHHPRIKDLTTWLTTVNRPNACRTARS</sequence>
<dbReference type="InterPro" id="IPR036291">
    <property type="entry name" value="NAD(P)-bd_dom_sf"/>
</dbReference>
<reference evidence="5" key="1">
    <citation type="journal article" date="2019" name="Int. J. Syst. Evol. Microbiol.">
        <title>The Global Catalogue of Microorganisms (GCM) 10K type strain sequencing project: providing services to taxonomists for standard genome sequencing and annotation.</title>
        <authorList>
            <consortium name="The Broad Institute Genomics Platform"/>
            <consortium name="The Broad Institute Genome Sequencing Center for Infectious Disease"/>
            <person name="Wu L."/>
            <person name="Ma J."/>
        </authorList>
    </citation>
    <scope>NUCLEOTIDE SEQUENCE [LARGE SCALE GENOMIC DNA]</scope>
    <source>
        <strain evidence="5">JCM 9371</strain>
    </source>
</reference>
<dbReference type="InterPro" id="IPR008030">
    <property type="entry name" value="NmrA-like"/>
</dbReference>
<dbReference type="PANTHER" id="PTHR42748:SF7">
    <property type="entry name" value="NMRA LIKE REDOX SENSOR 1-RELATED"/>
    <property type="match status" value="1"/>
</dbReference>
<dbReference type="InterPro" id="IPR051164">
    <property type="entry name" value="NmrA-like_oxidored"/>
</dbReference>
<keyword evidence="2" id="KW-0521">NADP</keyword>
<name>A0ABW2XKT4_9ACTN</name>
<evidence type="ECO:0000313" key="4">
    <source>
        <dbReference type="EMBL" id="MFD0687171.1"/>
    </source>
</evidence>
<dbReference type="PANTHER" id="PTHR42748">
    <property type="entry name" value="NITROGEN METABOLITE REPRESSION PROTEIN NMRA FAMILY MEMBER"/>
    <property type="match status" value="1"/>
</dbReference>
<proteinExistence type="inferred from homology"/>
<comment type="similarity">
    <text evidence="1">Belongs to the NmrA-type oxidoreductase family.</text>
</comment>
<protein>
    <submittedName>
        <fullName evidence="4">NmrA family NAD(P)-binding protein</fullName>
    </submittedName>
</protein>
<dbReference type="Gene3D" id="3.90.25.10">
    <property type="entry name" value="UDP-galactose 4-epimerase, domain 1"/>
    <property type="match status" value="1"/>
</dbReference>
<dbReference type="Gene3D" id="3.40.50.720">
    <property type="entry name" value="NAD(P)-binding Rossmann-like Domain"/>
    <property type="match status" value="1"/>
</dbReference>
<dbReference type="Proteomes" id="UP001597063">
    <property type="component" value="Unassembled WGS sequence"/>
</dbReference>
<comment type="caution">
    <text evidence="4">The sequence shown here is derived from an EMBL/GenBank/DDBJ whole genome shotgun (WGS) entry which is preliminary data.</text>
</comment>
<accession>A0ABW2XKT4</accession>
<organism evidence="4 5">
    <name type="scientific">Actinomadura fibrosa</name>
    <dbReference type="NCBI Taxonomy" id="111802"/>
    <lineage>
        <taxon>Bacteria</taxon>
        <taxon>Bacillati</taxon>
        <taxon>Actinomycetota</taxon>
        <taxon>Actinomycetes</taxon>
        <taxon>Streptosporangiales</taxon>
        <taxon>Thermomonosporaceae</taxon>
        <taxon>Actinomadura</taxon>
    </lineage>
</organism>
<keyword evidence="5" id="KW-1185">Reference proteome</keyword>
<gene>
    <name evidence="4" type="ORF">ACFQZM_21915</name>
</gene>
<dbReference type="EMBL" id="JBHTGP010000012">
    <property type="protein sequence ID" value="MFD0687171.1"/>
    <property type="molecule type" value="Genomic_DNA"/>
</dbReference>
<evidence type="ECO:0000259" key="3">
    <source>
        <dbReference type="Pfam" id="PF05368"/>
    </source>
</evidence>
<dbReference type="RefSeq" id="WP_165503048.1">
    <property type="nucleotide sequence ID" value="NZ_CAACUY010000112.1"/>
</dbReference>
<dbReference type="Pfam" id="PF05368">
    <property type="entry name" value="NmrA"/>
    <property type="match status" value="1"/>
</dbReference>
<evidence type="ECO:0000313" key="5">
    <source>
        <dbReference type="Proteomes" id="UP001597063"/>
    </source>
</evidence>
<evidence type="ECO:0000256" key="2">
    <source>
        <dbReference type="ARBA" id="ARBA00022857"/>
    </source>
</evidence>
<feature type="domain" description="NmrA-like" evidence="3">
    <location>
        <begin position="12"/>
        <end position="238"/>
    </location>
</feature>
<dbReference type="SUPFAM" id="SSF51735">
    <property type="entry name" value="NAD(P)-binding Rossmann-fold domains"/>
    <property type="match status" value="1"/>
</dbReference>